<keyword evidence="2" id="KW-0521">NADP</keyword>
<evidence type="ECO:0000256" key="4">
    <source>
        <dbReference type="SAM" id="MobiDB-lite"/>
    </source>
</evidence>
<dbReference type="InterPro" id="IPR002347">
    <property type="entry name" value="SDR_fam"/>
</dbReference>
<organism evidence="5 6">
    <name type="scientific">Tuber aestivum</name>
    <name type="common">summer truffle</name>
    <dbReference type="NCBI Taxonomy" id="59557"/>
    <lineage>
        <taxon>Eukaryota</taxon>
        <taxon>Fungi</taxon>
        <taxon>Dikarya</taxon>
        <taxon>Ascomycota</taxon>
        <taxon>Pezizomycotina</taxon>
        <taxon>Pezizomycetes</taxon>
        <taxon>Pezizales</taxon>
        <taxon>Tuberaceae</taxon>
        <taxon>Tuber</taxon>
    </lineage>
</organism>
<dbReference type="Gene3D" id="3.40.50.720">
    <property type="entry name" value="NAD(P)-binding Rossmann-like Domain"/>
    <property type="match status" value="1"/>
</dbReference>
<protein>
    <submittedName>
        <fullName evidence="5">Uncharacterized protein</fullName>
    </submittedName>
</protein>
<reference evidence="5" key="1">
    <citation type="submission" date="2015-10" db="EMBL/GenBank/DDBJ databases">
        <authorList>
            <person name="Regsiter A."/>
            <person name="william w."/>
        </authorList>
    </citation>
    <scope>NUCLEOTIDE SEQUENCE</scope>
    <source>
        <strain evidence="5">Montdore</strain>
    </source>
</reference>
<dbReference type="InterPro" id="IPR036291">
    <property type="entry name" value="NAD(P)-bd_dom_sf"/>
</dbReference>
<dbReference type="PANTHER" id="PTHR48107:SF16">
    <property type="entry name" value="NADPH-DEPENDENT ALDEHYDE REDUCTASE 1, CHLOROPLASTIC"/>
    <property type="match status" value="1"/>
</dbReference>
<dbReference type="GO" id="GO:0016614">
    <property type="term" value="F:oxidoreductase activity, acting on CH-OH group of donors"/>
    <property type="evidence" value="ECO:0007669"/>
    <property type="project" value="UniProtKB-ARBA"/>
</dbReference>
<sequence length="250" mass="26651">MAQKARKNTRHQPLSPHVLSVPTASANTSAPQNSKIMPSSSPAARAVSAAALMARQGADITIVYLSQEQGGAEDTKRLVECARRRCLLVPFDLENYRDAPSIIEKHMKGYGRLDAPGNNASKKISYSELMGRVDTVSSTFTSNIPQMFAIVKFALPHMKKGPSAPNTTPVAASRGTPSIVDYAATKGAIVAFTRALSKTLTPKGIRVNAVGHTGPCAHPVAISVKTRRADGRLRKQFADQKAGTAEPCCN</sequence>
<comment type="similarity">
    <text evidence="1">Belongs to the short-chain dehydrogenases/reductases (SDR) family.</text>
</comment>
<dbReference type="PANTHER" id="PTHR48107">
    <property type="entry name" value="NADPH-DEPENDENT ALDEHYDE REDUCTASE-LIKE PROTEIN, CHLOROPLASTIC-RELATED"/>
    <property type="match status" value="1"/>
</dbReference>
<dbReference type="EMBL" id="LN891107">
    <property type="protein sequence ID" value="CUS08899.1"/>
    <property type="molecule type" value="Genomic_DNA"/>
</dbReference>
<evidence type="ECO:0000313" key="6">
    <source>
        <dbReference type="Proteomes" id="UP001412239"/>
    </source>
</evidence>
<keyword evidence="3" id="KW-0560">Oxidoreductase</keyword>
<evidence type="ECO:0000313" key="5">
    <source>
        <dbReference type="EMBL" id="CUS08899.1"/>
    </source>
</evidence>
<evidence type="ECO:0000256" key="1">
    <source>
        <dbReference type="ARBA" id="ARBA00006484"/>
    </source>
</evidence>
<feature type="compositionally biased region" description="Basic residues" evidence="4">
    <location>
        <begin position="1"/>
        <end position="10"/>
    </location>
</feature>
<dbReference type="PROSITE" id="PS00061">
    <property type="entry name" value="ADH_SHORT"/>
    <property type="match status" value="1"/>
</dbReference>
<keyword evidence="6" id="KW-1185">Reference proteome</keyword>
<dbReference type="Pfam" id="PF13561">
    <property type="entry name" value="adh_short_C2"/>
    <property type="match status" value="1"/>
</dbReference>
<dbReference type="AlphaFoldDB" id="A0A292PMX4"/>
<gene>
    <name evidence="5" type="ORF">GSTUAT00007018001</name>
</gene>
<proteinExistence type="inferred from homology"/>
<evidence type="ECO:0000256" key="3">
    <source>
        <dbReference type="ARBA" id="ARBA00023002"/>
    </source>
</evidence>
<dbReference type="PRINTS" id="PR00081">
    <property type="entry name" value="GDHRDH"/>
</dbReference>
<dbReference type="InterPro" id="IPR020904">
    <property type="entry name" value="Sc_DH/Rdtase_CS"/>
</dbReference>
<name>A0A292PMX4_9PEZI</name>
<dbReference type="SUPFAM" id="SSF51735">
    <property type="entry name" value="NAD(P)-binding Rossmann-fold domains"/>
    <property type="match status" value="1"/>
</dbReference>
<feature type="region of interest" description="Disordered" evidence="4">
    <location>
        <begin position="1"/>
        <end position="41"/>
    </location>
</feature>
<evidence type="ECO:0000256" key="2">
    <source>
        <dbReference type="ARBA" id="ARBA00022857"/>
    </source>
</evidence>
<dbReference type="Proteomes" id="UP001412239">
    <property type="component" value="Unassembled WGS sequence"/>
</dbReference>
<feature type="compositionally biased region" description="Polar residues" evidence="4">
    <location>
        <begin position="22"/>
        <end position="36"/>
    </location>
</feature>
<accession>A0A292PMX4</accession>